<dbReference type="Pfam" id="PF08780">
    <property type="entry name" value="NTase_sub_bind"/>
    <property type="match status" value="1"/>
</dbReference>
<dbReference type="Proteomes" id="UP000323646">
    <property type="component" value="Unassembled WGS sequence"/>
</dbReference>
<dbReference type="OrthoDB" id="9810452at2"/>
<dbReference type="EMBL" id="VTOY01000002">
    <property type="protein sequence ID" value="TYZ24055.1"/>
    <property type="molecule type" value="Genomic_DNA"/>
</dbReference>
<dbReference type="SUPFAM" id="SSF81593">
    <property type="entry name" value="Nucleotidyltransferase substrate binding subunit/domain"/>
    <property type="match status" value="1"/>
</dbReference>
<protein>
    <submittedName>
        <fullName evidence="1">DUF86 domain-containing protein</fullName>
    </submittedName>
</protein>
<gene>
    <name evidence="1" type="ORF">FZ040_04885</name>
</gene>
<evidence type="ECO:0000313" key="2">
    <source>
        <dbReference type="Proteomes" id="UP000323646"/>
    </source>
</evidence>
<dbReference type="AlphaFoldDB" id="A0A5D6WAN5"/>
<dbReference type="NCBIfam" id="TIGR01987">
    <property type="entry name" value="HI0074"/>
    <property type="match status" value="1"/>
</dbReference>
<name>A0A5D6WAN5_9FIRM</name>
<sequence>MEITKRFATASRALAKLHEAVTKEQLSEMERDGLIQRFEFCFEIMWKCGKDYLRDAEGLDVASPKAVIRALRDVKVFSDEETVLALKMVDARNLTAYTYDEELAIKLAGQIPEYEQFMQLWYRRMTE</sequence>
<dbReference type="RefSeq" id="WP_149170968.1">
    <property type="nucleotide sequence ID" value="NZ_VTOY01000002.1"/>
</dbReference>
<dbReference type="InterPro" id="IPR010235">
    <property type="entry name" value="HepT"/>
</dbReference>
<accession>A0A5D6WAN5</accession>
<evidence type="ECO:0000313" key="1">
    <source>
        <dbReference type="EMBL" id="TYZ24055.1"/>
    </source>
</evidence>
<comment type="caution">
    <text evidence="1">The sequence shown here is derived from an EMBL/GenBank/DDBJ whole genome shotgun (WGS) entry which is preliminary data.</text>
</comment>
<organism evidence="1 2">
    <name type="scientific">Selenomonas ruminis</name>
    <dbReference type="NCBI Taxonomy" id="2593411"/>
    <lineage>
        <taxon>Bacteria</taxon>
        <taxon>Bacillati</taxon>
        <taxon>Bacillota</taxon>
        <taxon>Negativicutes</taxon>
        <taxon>Selenomonadales</taxon>
        <taxon>Selenomonadaceae</taxon>
        <taxon>Selenomonas</taxon>
    </lineage>
</organism>
<reference evidence="1 2" key="1">
    <citation type="submission" date="2019-08" db="EMBL/GenBank/DDBJ databases">
        <title>Selenomonas sp. mPRGC5 and Selenomonas sp. mPRGC8 isolated from ruminal fluid of dairy goat (Capra hircus).</title>
        <authorList>
            <person name="Poothong S."/>
            <person name="Nuengjamnong C."/>
            <person name="Tanasupawat S."/>
        </authorList>
    </citation>
    <scope>NUCLEOTIDE SEQUENCE [LARGE SCALE GENOMIC DNA]</scope>
    <source>
        <strain evidence="2">mPRGC5</strain>
    </source>
</reference>
<dbReference type="Gene3D" id="1.20.120.330">
    <property type="entry name" value="Nucleotidyltransferases domain 2"/>
    <property type="match status" value="1"/>
</dbReference>
<keyword evidence="2" id="KW-1185">Reference proteome</keyword>
<proteinExistence type="predicted"/>